<keyword evidence="3 5" id="KW-1133">Transmembrane helix</keyword>
<dbReference type="SUPFAM" id="SSF74863">
    <property type="entry name" value="Thiol:disulfide interchange protein DsbD, N-terminal domain (DsbD-alpha)"/>
    <property type="match status" value="2"/>
</dbReference>
<dbReference type="PANTHER" id="PTHR32234">
    <property type="entry name" value="THIOL:DISULFIDE INTERCHANGE PROTEIN DSBD"/>
    <property type="match status" value="1"/>
</dbReference>
<dbReference type="InterPro" id="IPR028250">
    <property type="entry name" value="DsbDN"/>
</dbReference>
<feature type="transmembrane region" description="Helical" evidence="5">
    <location>
        <begin position="373"/>
        <end position="395"/>
    </location>
</feature>
<dbReference type="AlphaFoldDB" id="A0A381XQW4"/>
<comment type="subcellular location">
    <subcellularLocation>
        <location evidence="1">Membrane</location>
        <topology evidence="1">Multi-pass membrane protein</topology>
    </subcellularLocation>
</comment>
<evidence type="ECO:0000259" key="6">
    <source>
        <dbReference type="Pfam" id="PF02683"/>
    </source>
</evidence>
<feature type="domain" description="Cytochrome C biogenesis protein transmembrane" evidence="6">
    <location>
        <begin position="331"/>
        <end position="543"/>
    </location>
</feature>
<dbReference type="NCBIfam" id="NF001419">
    <property type="entry name" value="PRK00293.1"/>
    <property type="match status" value="1"/>
</dbReference>
<dbReference type="Gene3D" id="2.60.40.1250">
    <property type="entry name" value="Thiol:disulfide interchange protein DsbD, N-terminal domain"/>
    <property type="match status" value="2"/>
</dbReference>
<keyword evidence="2 5" id="KW-0812">Transmembrane</keyword>
<accession>A0A381XQW4</accession>
<sequence length="579" mass="61525">MKYLVTCVMSLLLHSAGALAQQDELLTPEQAFAFSANIVTPEAIEAVWTIADGYYMYRNKFGFMTGPEGPRVEAPAYPPGTIKQDILFGEVETYERTVRIILPFQSPTNDPGQISLTAKGQGCNETVGVCYPPVTRTVTLNLAATTMTAGNTDSRVLTLNNSSGLDKAGNSTSVSELQKLLGIGTEPPEFLDPEDAFKVEFLITGESSLVARFQIAEGYYLYRDKLEFHRVDGTARIGPYGLPPGRIKQDAYFGEVAVYNEDFDVLLPLERSSTAGGGFSLKTTYQGCAEKGICYPPISKSYRLALPALIEVANATDTNSPEQSGRTLIGYLAAAFAAGFLLTFTPCVLPLIPIVSSLVVGQGSQGSRLRGGAISMTYVLGTAVTYAAIGAVAGATGEQLQAYFQNIWAIGFISLILALMALSMFGLYEIQMPATVQSRLSERTAGLSRGSFGMIFVLGAISAVVVGACVSPLLISVLSVAILKGDAYLGAALMFSMAIGMGIILVAIGFGAGAVLPRTGPWMERVKHVFGVMLLGVAIYLLGVVPEVPVLFLWAALLIVIGVYLGATQAVPDQASGWR</sequence>
<protein>
    <recommendedName>
        <fullName evidence="9">Cytochrome C biogenesis protein transmembrane domain-containing protein</fullName>
    </recommendedName>
</protein>
<organism evidence="8">
    <name type="scientific">marine metagenome</name>
    <dbReference type="NCBI Taxonomy" id="408172"/>
    <lineage>
        <taxon>unclassified sequences</taxon>
        <taxon>metagenomes</taxon>
        <taxon>ecological metagenomes</taxon>
    </lineage>
</organism>
<feature type="transmembrane region" description="Helical" evidence="5">
    <location>
        <begin position="328"/>
        <end position="361"/>
    </location>
</feature>
<evidence type="ECO:0000259" key="7">
    <source>
        <dbReference type="Pfam" id="PF11412"/>
    </source>
</evidence>
<dbReference type="GO" id="GO:0015035">
    <property type="term" value="F:protein-disulfide reductase activity"/>
    <property type="evidence" value="ECO:0007669"/>
    <property type="project" value="TreeGrafter"/>
</dbReference>
<evidence type="ECO:0000313" key="8">
    <source>
        <dbReference type="EMBL" id="SVA67154.1"/>
    </source>
</evidence>
<feature type="domain" description="Thiol:disulfide interchange protein DsbD N-terminal" evidence="7">
    <location>
        <begin position="22"/>
        <end position="140"/>
    </location>
</feature>
<feature type="transmembrane region" description="Helical" evidence="5">
    <location>
        <begin position="551"/>
        <end position="571"/>
    </location>
</feature>
<evidence type="ECO:0000256" key="4">
    <source>
        <dbReference type="ARBA" id="ARBA00023136"/>
    </source>
</evidence>
<evidence type="ECO:0008006" key="9">
    <source>
        <dbReference type="Google" id="ProtNLM"/>
    </source>
</evidence>
<dbReference type="GO" id="GO:0017004">
    <property type="term" value="P:cytochrome complex assembly"/>
    <property type="evidence" value="ECO:0007669"/>
    <property type="project" value="InterPro"/>
</dbReference>
<keyword evidence="4 5" id="KW-0472">Membrane</keyword>
<dbReference type="InterPro" id="IPR003834">
    <property type="entry name" value="Cyt_c_assmbl_TM_dom"/>
</dbReference>
<dbReference type="PANTHER" id="PTHR32234:SF0">
    <property type="entry name" value="THIOL:DISULFIDE INTERCHANGE PROTEIN DSBD"/>
    <property type="match status" value="1"/>
</dbReference>
<dbReference type="GO" id="GO:0045454">
    <property type="term" value="P:cell redox homeostasis"/>
    <property type="evidence" value="ECO:0007669"/>
    <property type="project" value="TreeGrafter"/>
</dbReference>
<feature type="non-terminal residue" evidence="8">
    <location>
        <position position="579"/>
    </location>
</feature>
<feature type="transmembrane region" description="Helical" evidence="5">
    <location>
        <begin position="487"/>
        <end position="516"/>
    </location>
</feature>
<dbReference type="Pfam" id="PF02683">
    <property type="entry name" value="DsbD_TM"/>
    <property type="match status" value="1"/>
</dbReference>
<dbReference type="EMBL" id="UINC01016057">
    <property type="protein sequence ID" value="SVA67154.1"/>
    <property type="molecule type" value="Genomic_DNA"/>
</dbReference>
<dbReference type="GO" id="GO:0016020">
    <property type="term" value="C:membrane"/>
    <property type="evidence" value="ECO:0007669"/>
    <property type="project" value="UniProtKB-SubCell"/>
</dbReference>
<name>A0A381XQW4_9ZZZZ</name>
<feature type="domain" description="Thiol:disulfide interchange protein DsbD N-terminal" evidence="7">
    <location>
        <begin position="189"/>
        <end position="304"/>
    </location>
</feature>
<feature type="transmembrane region" description="Helical" evidence="5">
    <location>
        <begin position="407"/>
        <end position="430"/>
    </location>
</feature>
<evidence type="ECO:0000256" key="5">
    <source>
        <dbReference type="SAM" id="Phobius"/>
    </source>
</evidence>
<gene>
    <name evidence="8" type="ORF">METZ01_LOCUS120008</name>
</gene>
<proteinExistence type="predicted"/>
<feature type="transmembrane region" description="Helical" evidence="5">
    <location>
        <begin position="528"/>
        <end position="545"/>
    </location>
</feature>
<evidence type="ECO:0000256" key="2">
    <source>
        <dbReference type="ARBA" id="ARBA00022692"/>
    </source>
</evidence>
<dbReference type="Pfam" id="PF11412">
    <property type="entry name" value="DsbD_N"/>
    <property type="match status" value="2"/>
</dbReference>
<reference evidence="8" key="1">
    <citation type="submission" date="2018-05" db="EMBL/GenBank/DDBJ databases">
        <authorList>
            <person name="Lanie J.A."/>
            <person name="Ng W.-L."/>
            <person name="Kazmierczak K.M."/>
            <person name="Andrzejewski T.M."/>
            <person name="Davidsen T.M."/>
            <person name="Wayne K.J."/>
            <person name="Tettelin H."/>
            <person name="Glass J.I."/>
            <person name="Rusch D."/>
            <person name="Podicherti R."/>
            <person name="Tsui H.-C.T."/>
            <person name="Winkler M.E."/>
        </authorList>
    </citation>
    <scope>NUCLEOTIDE SEQUENCE</scope>
</reference>
<feature type="transmembrane region" description="Helical" evidence="5">
    <location>
        <begin position="451"/>
        <end position="475"/>
    </location>
</feature>
<evidence type="ECO:0000256" key="1">
    <source>
        <dbReference type="ARBA" id="ARBA00004141"/>
    </source>
</evidence>
<dbReference type="InterPro" id="IPR036929">
    <property type="entry name" value="DsbDN_sf"/>
</dbReference>
<evidence type="ECO:0000256" key="3">
    <source>
        <dbReference type="ARBA" id="ARBA00022989"/>
    </source>
</evidence>